<dbReference type="GO" id="GO:0003724">
    <property type="term" value="F:RNA helicase activity"/>
    <property type="evidence" value="ECO:0007669"/>
    <property type="project" value="UniProtKB-EC"/>
</dbReference>
<dbReference type="Pfam" id="PF00271">
    <property type="entry name" value="Helicase_C"/>
    <property type="match status" value="1"/>
</dbReference>
<sequence length="437" mass="49438">VSLAEISLMNKLIHTSLVESKQHVEILQRDPSSPLFSIKTFEELPLKKELLQGVYMMGFNRPSKIQEQALPLMLAYPPQNLIAQSQSGTGKTAAFVLAMLSRANANEKYPQCLCLAPTYELALQIGQVVRTIGKFCTDIKVNYAVRGNRVLKGTVLEEQIIIGTPGTTLDWCFKQRILDLTKISLFVLDEADIMIDTQGLSCQSIRIHRRVFLRAEPFPCSRALPKNCQMLLFSATFKEPVRAFAERIIPDPIVIKLREEELTLGNIRQYFMVCQSSDEQYRALCNLYGSFTIGQVMIFCQTRRLADWLSGKMSRDGHQVAILTAELTVVQRASVIQRFREGKEKVLIATNVCARGIDVQQVTTVVNFGLPMAQDGEPDFETYLHRIGRAGRFGHRGIAFSVVERETVELVHKIEEFFQTTIKEVDPYDIDELEKLA</sequence>
<dbReference type="Gene3D" id="3.40.50.300">
    <property type="entry name" value="P-loop containing nucleotide triphosphate hydrolases"/>
    <property type="match status" value="2"/>
</dbReference>
<evidence type="ECO:0000259" key="13">
    <source>
        <dbReference type="PROSITE" id="PS51192"/>
    </source>
</evidence>
<dbReference type="PROSITE" id="PS51195">
    <property type="entry name" value="Q_MOTIF"/>
    <property type="match status" value="1"/>
</dbReference>
<dbReference type="FunFam" id="3.40.50.300:FF:000318">
    <property type="entry name" value="ATP-dependent RNA helicase DDX19B"/>
    <property type="match status" value="1"/>
</dbReference>
<protein>
    <recommendedName>
        <fullName evidence="3">RNA helicase</fullName>
        <ecNumber evidence="3">3.6.4.13</ecNumber>
    </recommendedName>
</protein>
<dbReference type="AlphaFoldDB" id="A0A7K6I8W6"/>
<evidence type="ECO:0000256" key="6">
    <source>
        <dbReference type="ARBA" id="ARBA00022801"/>
    </source>
</evidence>
<dbReference type="InterPro" id="IPR027417">
    <property type="entry name" value="P-loop_NTPase"/>
</dbReference>
<keyword evidence="8" id="KW-0067">ATP-binding</keyword>
<dbReference type="InterPro" id="IPR001650">
    <property type="entry name" value="Helicase_C-like"/>
</dbReference>
<feature type="domain" description="Helicase ATP-binding" evidence="13">
    <location>
        <begin position="72"/>
        <end position="255"/>
    </location>
</feature>
<feature type="short sequence motif" description="Q motif" evidence="12">
    <location>
        <begin position="39"/>
        <end position="67"/>
    </location>
</feature>
<keyword evidence="5" id="KW-0547">Nucleotide-binding</keyword>
<evidence type="ECO:0000256" key="8">
    <source>
        <dbReference type="ARBA" id="ARBA00022840"/>
    </source>
</evidence>
<dbReference type="PANTHER" id="PTHR47958">
    <property type="entry name" value="ATP-DEPENDENT RNA HELICASE DBP3"/>
    <property type="match status" value="1"/>
</dbReference>
<evidence type="ECO:0000259" key="15">
    <source>
        <dbReference type="PROSITE" id="PS51195"/>
    </source>
</evidence>
<reference evidence="16 17" key="1">
    <citation type="submission" date="2019-09" db="EMBL/GenBank/DDBJ databases">
        <title>Bird 10,000 Genomes (B10K) Project - Family phase.</title>
        <authorList>
            <person name="Zhang G."/>
        </authorList>
    </citation>
    <scope>NUCLEOTIDE SEQUENCE [LARGE SCALE GENOMIC DNA]</scope>
    <source>
        <strain evidence="16">B10K-DU-029-49</strain>
        <tissue evidence="16">Liver</tissue>
    </source>
</reference>
<evidence type="ECO:0000256" key="12">
    <source>
        <dbReference type="PROSITE-ProRule" id="PRU00552"/>
    </source>
</evidence>
<keyword evidence="6" id="KW-0378">Hydrolase</keyword>
<dbReference type="GO" id="GO:0005524">
    <property type="term" value="F:ATP binding"/>
    <property type="evidence" value="ECO:0007669"/>
    <property type="project" value="UniProtKB-KW"/>
</dbReference>
<dbReference type="GO" id="GO:0005737">
    <property type="term" value="C:cytoplasm"/>
    <property type="evidence" value="ECO:0007669"/>
    <property type="project" value="UniProtKB-SubCell"/>
</dbReference>
<dbReference type="InterPro" id="IPR014014">
    <property type="entry name" value="RNA_helicase_DEAD_Q_motif"/>
</dbReference>
<comment type="caution">
    <text evidence="16">The sequence shown here is derived from an EMBL/GenBank/DDBJ whole genome shotgun (WGS) entry which is preliminary data.</text>
</comment>
<dbReference type="SUPFAM" id="SSF52540">
    <property type="entry name" value="P-loop containing nucleoside triphosphate hydrolases"/>
    <property type="match status" value="1"/>
</dbReference>
<dbReference type="GO" id="GO:0005634">
    <property type="term" value="C:nucleus"/>
    <property type="evidence" value="ECO:0007669"/>
    <property type="project" value="UniProtKB-SubCell"/>
</dbReference>
<feature type="domain" description="Helicase C-terminal" evidence="14">
    <location>
        <begin position="266"/>
        <end position="434"/>
    </location>
</feature>
<keyword evidence="17" id="KW-1185">Reference proteome</keyword>
<dbReference type="InterPro" id="IPR011545">
    <property type="entry name" value="DEAD/DEAH_box_helicase_dom"/>
</dbReference>
<evidence type="ECO:0000256" key="7">
    <source>
        <dbReference type="ARBA" id="ARBA00022806"/>
    </source>
</evidence>
<keyword evidence="10" id="KW-0539">Nucleus</keyword>
<evidence type="ECO:0000256" key="9">
    <source>
        <dbReference type="ARBA" id="ARBA00022884"/>
    </source>
</evidence>
<dbReference type="EC" id="3.6.4.13" evidence="3"/>
<evidence type="ECO:0000256" key="1">
    <source>
        <dbReference type="ARBA" id="ARBA00004123"/>
    </source>
</evidence>
<dbReference type="CDD" id="cd18787">
    <property type="entry name" value="SF2_C_DEAD"/>
    <property type="match status" value="1"/>
</dbReference>
<keyword evidence="9" id="KW-0694">RNA-binding</keyword>
<gene>
    <name evidence="16" type="primary">Ddx25</name>
    <name evidence="16" type="ORF">DASBRO_R14131</name>
</gene>
<evidence type="ECO:0000256" key="3">
    <source>
        <dbReference type="ARBA" id="ARBA00012552"/>
    </source>
</evidence>
<evidence type="ECO:0000256" key="4">
    <source>
        <dbReference type="ARBA" id="ARBA00022490"/>
    </source>
</evidence>
<dbReference type="FunFam" id="3.40.50.300:FF:000849">
    <property type="entry name" value="ATP-dependent RNA helicase DBP5"/>
    <property type="match status" value="1"/>
</dbReference>
<name>A0A7K6I8W6_9PASS</name>
<evidence type="ECO:0000313" key="16">
    <source>
        <dbReference type="EMBL" id="NWV84439.1"/>
    </source>
</evidence>
<evidence type="ECO:0000256" key="10">
    <source>
        <dbReference type="ARBA" id="ARBA00023242"/>
    </source>
</evidence>
<organism evidence="16 17">
    <name type="scientific">Dasyornis broadbenti</name>
    <name type="common">rufous bristle-bird</name>
    <dbReference type="NCBI Taxonomy" id="243059"/>
    <lineage>
        <taxon>Eukaryota</taxon>
        <taxon>Metazoa</taxon>
        <taxon>Chordata</taxon>
        <taxon>Craniata</taxon>
        <taxon>Vertebrata</taxon>
        <taxon>Euteleostomi</taxon>
        <taxon>Archelosauria</taxon>
        <taxon>Archosauria</taxon>
        <taxon>Dinosauria</taxon>
        <taxon>Saurischia</taxon>
        <taxon>Theropoda</taxon>
        <taxon>Coelurosauria</taxon>
        <taxon>Aves</taxon>
        <taxon>Neognathae</taxon>
        <taxon>Neoaves</taxon>
        <taxon>Telluraves</taxon>
        <taxon>Australaves</taxon>
        <taxon>Passeriformes</taxon>
        <taxon>Meliphagoidea</taxon>
        <taxon>Dasyornithidae</taxon>
        <taxon>Dasyornis</taxon>
    </lineage>
</organism>
<dbReference type="PROSITE" id="PS51194">
    <property type="entry name" value="HELICASE_CTER"/>
    <property type="match status" value="1"/>
</dbReference>
<dbReference type="PROSITE" id="PS51192">
    <property type="entry name" value="HELICASE_ATP_BIND_1"/>
    <property type="match status" value="1"/>
</dbReference>
<feature type="non-terminal residue" evidence="16">
    <location>
        <position position="437"/>
    </location>
</feature>
<evidence type="ECO:0000313" key="17">
    <source>
        <dbReference type="Proteomes" id="UP000521322"/>
    </source>
</evidence>
<dbReference type="Pfam" id="PF00270">
    <property type="entry name" value="DEAD"/>
    <property type="match status" value="1"/>
</dbReference>
<dbReference type="Proteomes" id="UP000521322">
    <property type="component" value="Unassembled WGS sequence"/>
</dbReference>
<feature type="non-terminal residue" evidence="16">
    <location>
        <position position="1"/>
    </location>
</feature>
<comment type="catalytic activity">
    <reaction evidence="11">
        <text>ATP + H2O = ADP + phosphate + H(+)</text>
        <dbReference type="Rhea" id="RHEA:13065"/>
        <dbReference type="ChEBI" id="CHEBI:15377"/>
        <dbReference type="ChEBI" id="CHEBI:15378"/>
        <dbReference type="ChEBI" id="CHEBI:30616"/>
        <dbReference type="ChEBI" id="CHEBI:43474"/>
        <dbReference type="ChEBI" id="CHEBI:456216"/>
        <dbReference type="EC" id="3.6.4.13"/>
    </reaction>
</comment>
<evidence type="ECO:0000256" key="2">
    <source>
        <dbReference type="ARBA" id="ARBA00004496"/>
    </source>
</evidence>
<dbReference type="InterPro" id="IPR014001">
    <property type="entry name" value="Helicase_ATP-bd"/>
</dbReference>
<accession>A0A7K6I8W6</accession>
<evidence type="ECO:0000259" key="14">
    <source>
        <dbReference type="PROSITE" id="PS51194"/>
    </source>
</evidence>
<keyword evidence="4" id="KW-0963">Cytoplasm</keyword>
<proteinExistence type="predicted"/>
<dbReference type="SMART" id="SM00490">
    <property type="entry name" value="HELICc"/>
    <property type="match status" value="1"/>
</dbReference>
<dbReference type="SMART" id="SM00487">
    <property type="entry name" value="DEXDc"/>
    <property type="match status" value="1"/>
</dbReference>
<comment type="subcellular location">
    <subcellularLocation>
        <location evidence="2">Cytoplasm</location>
    </subcellularLocation>
    <subcellularLocation>
        <location evidence="1">Nucleus</location>
    </subcellularLocation>
</comment>
<dbReference type="Gene3D" id="6.10.250.2170">
    <property type="match status" value="1"/>
</dbReference>
<feature type="domain" description="DEAD-box RNA helicase Q" evidence="15">
    <location>
        <begin position="39"/>
        <end position="67"/>
    </location>
</feature>
<dbReference type="GO" id="GO:0003723">
    <property type="term" value="F:RNA binding"/>
    <property type="evidence" value="ECO:0007669"/>
    <property type="project" value="UniProtKB-KW"/>
</dbReference>
<evidence type="ECO:0000256" key="5">
    <source>
        <dbReference type="ARBA" id="ARBA00022741"/>
    </source>
</evidence>
<evidence type="ECO:0000256" key="11">
    <source>
        <dbReference type="ARBA" id="ARBA00047984"/>
    </source>
</evidence>
<dbReference type="GO" id="GO:0016787">
    <property type="term" value="F:hydrolase activity"/>
    <property type="evidence" value="ECO:0007669"/>
    <property type="project" value="UniProtKB-KW"/>
</dbReference>
<keyword evidence="7 16" id="KW-0347">Helicase</keyword>
<dbReference type="EMBL" id="VZRN01005827">
    <property type="protein sequence ID" value="NWV84439.1"/>
    <property type="molecule type" value="Genomic_DNA"/>
</dbReference>